<reference evidence="2" key="1">
    <citation type="submission" date="2022-07" db="EMBL/GenBank/DDBJ databases">
        <title>The genome of Lyophyllum shimeji provides insight into the initial evolution of ectomycorrhizal fungal genome.</title>
        <authorList>
            <person name="Kobayashi Y."/>
            <person name="Shibata T."/>
            <person name="Hirakawa H."/>
            <person name="Shigenobu S."/>
            <person name="Nishiyama T."/>
            <person name="Yamada A."/>
            <person name="Hasebe M."/>
            <person name="Kawaguchi M."/>
        </authorList>
    </citation>
    <scope>NUCLEOTIDE SEQUENCE</scope>
    <source>
        <strain evidence="2">AT787</strain>
    </source>
</reference>
<accession>A0A9P3PW46</accession>
<comment type="similarity">
    <text evidence="1">Belongs to the ornithine cyclodeaminase/mu-crystallin family.</text>
</comment>
<dbReference type="OrthoDB" id="41492at2759"/>
<sequence length="390" mass="40768">MSLLVLSSSDVDHVSSKFTPKELQDLMARVFHLISSPPQSPPLVATPHRTSIPMQNHTALFMPARLSHPALHGTTLKAVCVPRKSGDTRGLPASTIVLDEDTGAVKAIVNARSLTALRNAAGSLLSTTLVGLHHPTSVVTFGAGKQIEAHLDLHLRSFPSITSCTIVNRTLNARVQSLQSLLAARFPRVSITLKRLPSSTSHNAQAEAEAEAEAEDVRNTVRSASLIICATPSASPLFPSSWVRTGTHVVLIGSYTPAMREVDRALVRRAIRGTALVDSRAACALEAGELIDAGVDFTSDVVEMGERVALALGLGPSGSGSGEVVLNTLEEGAAVTSDSEKAGQGDLDGPITMFKSVGVGVQDVAIACAVVAKAEEMGIGTVVADYDAPI</sequence>
<dbReference type="PANTHER" id="PTHR13812:SF19">
    <property type="entry name" value="KETIMINE REDUCTASE MU-CRYSTALLIN"/>
    <property type="match status" value="1"/>
</dbReference>
<protein>
    <submittedName>
        <fullName evidence="2">Ornithine cyclodeaminase/mu-crystallin family protein</fullName>
    </submittedName>
</protein>
<evidence type="ECO:0000313" key="2">
    <source>
        <dbReference type="EMBL" id="GLB42664.1"/>
    </source>
</evidence>
<name>A0A9P3PW46_LYOSH</name>
<dbReference type="InterPro" id="IPR023401">
    <property type="entry name" value="ODC_N"/>
</dbReference>
<dbReference type="InterPro" id="IPR003462">
    <property type="entry name" value="ODC_Mu_crystall"/>
</dbReference>
<evidence type="ECO:0000256" key="1">
    <source>
        <dbReference type="ARBA" id="ARBA00008903"/>
    </source>
</evidence>
<evidence type="ECO:0000313" key="3">
    <source>
        <dbReference type="Proteomes" id="UP001063166"/>
    </source>
</evidence>
<dbReference type="EMBL" id="BRPK01000012">
    <property type="protein sequence ID" value="GLB42664.1"/>
    <property type="molecule type" value="Genomic_DNA"/>
</dbReference>
<dbReference type="Gene3D" id="3.30.1780.10">
    <property type="entry name" value="ornithine cyclodeaminase, domain 1"/>
    <property type="match status" value="1"/>
</dbReference>
<keyword evidence="3" id="KW-1185">Reference proteome</keyword>
<gene>
    <name evidence="2" type="ORF">LshimejAT787_1201130</name>
</gene>
<dbReference type="PANTHER" id="PTHR13812">
    <property type="entry name" value="KETIMINE REDUCTASE MU-CRYSTALLIN"/>
    <property type="match status" value="1"/>
</dbReference>
<dbReference type="InterPro" id="IPR036291">
    <property type="entry name" value="NAD(P)-bd_dom_sf"/>
</dbReference>
<dbReference type="AlphaFoldDB" id="A0A9P3PW46"/>
<dbReference type="Gene3D" id="3.40.50.720">
    <property type="entry name" value="NAD(P)-binding Rossmann-like Domain"/>
    <property type="match status" value="1"/>
</dbReference>
<proteinExistence type="inferred from homology"/>
<dbReference type="Pfam" id="PF02423">
    <property type="entry name" value="OCD_Mu_crystall"/>
    <property type="match status" value="1"/>
</dbReference>
<comment type="caution">
    <text evidence="2">The sequence shown here is derived from an EMBL/GenBank/DDBJ whole genome shotgun (WGS) entry which is preliminary data.</text>
</comment>
<dbReference type="Proteomes" id="UP001063166">
    <property type="component" value="Unassembled WGS sequence"/>
</dbReference>
<dbReference type="GO" id="GO:0005737">
    <property type="term" value="C:cytoplasm"/>
    <property type="evidence" value="ECO:0007669"/>
    <property type="project" value="TreeGrafter"/>
</dbReference>
<dbReference type="SUPFAM" id="SSF51735">
    <property type="entry name" value="NAD(P)-binding Rossmann-fold domains"/>
    <property type="match status" value="1"/>
</dbReference>
<organism evidence="2 3">
    <name type="scientific">Lyophyllum shimeji</name>
    <name type="common">Hon-shimeji</name>
    <name type="synonym">Tricholoma shimeji</name>
    <dbReference type="NCBI Taxonomy" id="47721"/>
    <lineage>
        <taxon>Eukaryota</taxon>
        <taxon>Fungi</taxon>
        <taxon>Dikarya</taxon>
        <taxon>Basidiomycota</taxon>
        <taxon>Agaricomycotina</taxon>
        <taxon>Agaricomycetes</taxon>
        <taxon>Agaricomycetidae</taxon>
        <taxon>Agaricales</taxon>
        <taxon>Tricholomatineae</taxon>
        <taxon>Lyophyllaceae</taxon>
        <taxon>Lyophyllum</taxon>
    </lineage>
</organism>